<proteinExistence type="predicted"/>
<reference evidence="4" key="2">
    <citation type="submission" date="2025-09" db="UniProtKB">
        <authorList>
            <consortium name="Ensembl"/>
        </authorList>
    </citation>
    <scope>IDENTIFICATION</scope>
</reference>
<dbReference type="Gene3D" id="2.30.42.10">
    <property type="match status" value="2"/>
</dbReference>
<evidence type="ECO:0000256" key="1">
    <source>
        <dbReference type="SAM" id="MobiDB-lite"/>
    </source>
</evidence>
<dbReference type="SMART" id="SM00228">
    <property type="entry name" value="PDZ"/>
    <property type="match status" value="1"/>
</dbReference>
<feature type="region of interest" description="Disordered" evidence="1">
    <location>
        <begin position="209"/>
        <end position="259"/>
    </location>
</feature>
<keyword evidence="2" id="KW-0732">Signal</keyword>
<sequence>APFTNGFLLLFFVFLQQVDQDSYQNGEGDSDMSLCLPAIQKLMEYIKFNFMEGDTAPPGSPSSCREGLDVEVHAVSLSKDEADAAEFGLSFGNIPIFGDPDGRKKGGPRRRRDQGPIMDVGCIWVTEVRKRSPAAHCGGIKLRDELLSLNGQLMVGVDVSGASYLADQCWNGGCIYLIMLRRVKRKAPLPPCNANGSIGTAVVADRCEDPPQYGAAPEPSDRSTNGKRTRKFGVISRSSSNRDNRDGGGTSELKSSYHGCNGSSVSTDAEVLFQHSFEQGSYIWKMHLVKGDEGLGIQITGGRGSKRSPHGIIIAHVEKAGAIHRYGETN</sequence>
<feature type="chain" id="PRO_5034418425" description="PDZ domain-containing protein" evidence="2">
    <location>
        <begin position="21"/>
        <end position="330"/>
    </location>
</feature>
<accession>A0A8C2WYS3</accession>
<dbReference type="Proteomes" id="UP000694565">
    <property type="component" value="Unplaced"/>
</dbReference>
<feature type="signal peptide" evidence="2">
    <location>
        <begin position="1"/>
        <end position="20"/>
    </location>
</feature>
<dbReference type="GeneTree" id="ENSGT00940000157749"/>
<protein>
    <recommendedName>
        <fullName evidence="3">PDZ domain-containing protein</fullName>
    </recommendedName>
</protein>
<evidence type="ECO:0000313" key="4">
    <source>
        <dbReference type="Ensembl" id="ENSCLMP00005008759.1"/>
    </source>
</evidence>
<dbReference type="InterPro" id="IPR001478">
    <property type="entry name" value="PDZ"/>
</dbReference>
<keyword evidence="5" id="KW-1185">Reference proteome</keyword>
<evidence type="ECO:0000256" key="2">
    <source>
        <dbReference type="SAM" id="SignalP"/>
    </source>
</evidence>
<dbReference type="Ensembl" id="ENSCLMT00005009562.1">
    <property type="protein sequence ID" value="ENSCLMP00005008759.1"/>
    <property type="gene ID" value="ENSCLMG00005005004.1"/>
</dbReference>
<dbReference type="PROSITE" id="PS50106">
    <property type="entry name" value="PDZ"/>
    <property type="match status" value="1"/>
</dbReference>
<dbReference type="SUPFAM" id="SSF50156">
    <property type="entry name" value="PDZ domain-like"/>
    <property type="match status" value="2"/>
</dbReference>
<dbReference type="AlphaFoldDB" id="A0A8C2WYS3"/>
<evidence type="ECO:0000313" key="5">
    <source>
        <dbReference type="Proteomes" id="UP000694565"/>
    </source>
</evidence>
<reference evidence="4" key="1">
    <citation type="submission" date="2025-08" db="UniProtKB">
        <authorList>
            <consortium name="Ensembl"/>
        </authorList>
    </citation>
    <scope>IDENTIFICATION</scope>
</reference>
<dbReference type="InterPro" id="IPR036034">
    <property type="entry name" value="PDZ_sf"/>
</dbReference>
<evidence type="ECO:0000259" key="3">
    <source>
        <dbReference type="PROSITE" id="PS50106"/>
    </source>
</evidence>
<feature type="domain" description="PDZ" evidence="3">
    <location>
        <begin position="74"/>
        <end position="164"/>
    </location>
</feature>
<name>A0A8C2WYS3_CYCLU</name>
<organism evidence="4 5">
    <name type="scientific">Cyclopterus lumpus</name>
    <name type="common">Lumpsucker</name>
    <dbReference type="NCBI Taxonomy" id="8103"/>
    <lineage>
        <taxon>Eukaryota</taxon>
        <taxon>Metazoa</taxon>
        <taxon>Chordata</taxon>
        <taxon>Craniata</taxon>
        <taxon>Vertebrata</taxon>
        <taxon>Euteleostomi</taxon>
        <taxon>Actinopterygii</taxon>
        <taxon>Neopterygii</taxon>
        <taxon>Teleostei</taxon>
        <taxon>Neoteleostei</taxon>
        <taxon>Acanthomorphata</taxon>
        <taxon>Eupercaria</taxon>
        <taxon>Perciformes</taxon>
        <taxon>Cottioidei</taxon>
        <taxon>Cottales</taxon>
        <taxon>Cyclopteridae</taxon>
        <taxon>Cyclopterus</taxon>
    </lineage>
</organism>